<dbReference type="Pfam" id="PF03739">
    <property type="entry name" value="LptF_LptG"/>
    <property type="match status" value="1"/>
</dbReference>
<dbReference type="Proteomes" id="UP000436822">
    <property type="component" value="Unassembled WGS sequence"/>
</dbReference>
<feature type="transmembrane region" description="Helical" evidence="6">
    <location>
        <begin position="103"/>
        <end position="122"/>
    </location>
</feature>
<sequence length="373" mass="41270">MARFDRYMLSQLLVLFGFFSLILVSVYWVNRALSLFDDLISDGQSAFVFLEFTLLTLPYVILVVLPISGFVAALYVTNRLASESELVVLQTSGASAFRIARPVLYFGLVVAVLVAVLGHILVPAARTELAGRSEEVSRDVTARFLKEGRFMHPSDDVALYIQNITERGELEELFLEDSRVPEAVTTYTAKRALIVRSDGGPRLVMFDGLAQTFQPEVGRLSTVAFTDFTYDIAGLVSGGGSKRRDVRELPTAVLLNPTEADLSGTRGDRATFRYEAHDRFAKSLLSIAVPLIGFSTLLVGGFSRFGVWRQVIAAVVLVIFTQIIANTSEDIARDDIGLFWLAYMAPLFGFLVAVTLMWFSGRVRHRKAEAQMA</sequence>
<evidence type="ECO:0000256" key="3">
    <source>
        <dbReference type="ARBA" id="ARBA00022692"/>
    </source>
</evidence>
<evidence type="ECO:0000256" key="6">
    <source>
        <dbReference type="SAM" id="Phobius"/>
    </source>
</evidence>
<keyword evidence="5 6" id="KW-0472">Membrane</keyword>
<dbReference type="PANTHER" id="PTHR33529:SF6">
    <property type="entry name" value="YJGP_YJGQ FAMILY PERMEASE"/>
    <property type="match status" value="1"/>
</dbReference>
<dbReference type="NCBIfam" id="TIGR04407">
    <property type="entry name" value="LptF_YjgP"/>
    <property type="match status" value="1"/>
</dbReference>
<keyword evidence="4 6" id="KW-1133">Transmembrane helix</keyword>
<keyword evidence="2" id="KW-1003">Cell membrane</keyword>
<evidence type="ECO:0000256" key="4">
    <source>
        <dbReference type="ARBA" id="ARBA00022989"/>
    </source>
</evidence>
<dbReference type="EMBL" id="BLJE01000001">
    <property type="protein sequence ID" value="GFE64055.1"/>
    <property type="molecule type" value="Genomic_DNA"/>
</dbReference>
<keyword evidence="3 6" id="KW-0812">Transmembrane</keyword>
<feature type="transmembrane region" description="Helical" evidence="6">
    <location>
        <begin position="337"/>
        <end position="359"/>
    </location>
</feature>
<dbReference type="GO" id="GO:0055085">
    <property type="term" value="P:transmembrane transport"/>
    <property type="evidence" value="ECO:0007669"/>
    <property type="project" value="InterPro"/>
</dbReference>
<accession>A0A6N6JD23</accession>
<evidence type="ECO:0000256" key="1">
    <source>
        <dbReference type="ARBA" id="ARBA00004651"/>
    </source>
</evidence>
<dbReference type="RefSeq" id="WP_159804927.1">
    <property type="nucleotide sequence ID" value="NZ_BLJE01000001.1"/>
</dbReference>
<dbReference type="OrthoDB" id="8477889at2"/>
<protein>
    <submittedName>
        <fullName evidence="7">LPS export ABC transporter permease LptF</fullName>
    </submittedName>
</protein>
<dbReference type="GO" id="GO:0015920">
    <property type="term" value="P:lipopolysaccharide transport"/>
    <property type="evidence" value="ECO:0007669"/>
    <property type="project" value="TreeGrafter"/>
</dbReference>
<name>A0A6N6JD23_9RHOB</name>
<evidence type="ECO:0000313" key="7">
    <source>
        <dbReference type="EMBL" id="GFE64055.1"/>
    </source>
</evidence>
<reference evidence="7 8" key="1">
    <citation type="submission" date="2019-12" db="EMBL/GenBank/DDBJ databases">
        <title>Litoreibacter badius sp. nov., a novel bacteriochlorophyll a-containing bacterium in the genus Litoreibacter.</title>
        <authorList>
            <person name="Kanamuro M."/>
            <person name="Takabe Y."/>
            <person name="Mori K."/>
            <person name="Takaichi S."/>
            <person name="Hanada S."/>
        </authorList>
    </citation>
    <scope>NUCLEOTIDE SEQUENCE [LARGE SCALE GENOMIC DNA]</scope>
    <source>
        <strain evidence="7 8">K6</strain>
    </source>
</reference>
<comment type="caution">
    <text evidence="7">The sequence shown here is derived from an EMBL/GenBank/DDBJ whole genome shotgun (WGS) entry which is preliminary data.</text>
</comment>
<gene>
    <name evidence="7" type="ORF">KIN_11290</name>
</gene>
<dbReference type="GO" id="GO:0043190">
    <property type="term" value="C:ATP-binding cassette (ABC) transporter complex"/>
    <property type="evidence" value="ECO:0007669"/>
    <property type="project" value="InterPro"/>
</dbReference>
<dbReference type="InterPro" id="IPR030922">
    <property type="entry name" value="LptF"/>
</dbReference>
<feature type="transmembrane region" description="Helical" evidence="6">
    <location>
        <begin position="49"/>
        <end position="76"/>
    </location>
</feature>
<proteinExistence type="predicted"/>
<dbReference type="PANTHER" id="PTHR33529">
    <property type="entry name" value="SLR0882 PROTEIN-RELATED"/>
    <property type="match status" value="1"/>
</dbReference>
<keyword evidence="8" id="KW-1185">Reference proteome</keyword>
<evidence type="ECO:0000256" key="2">
    <source>
        <dbReference type="ARBA" id="ARBA00022475"/>
    </source>
</evidence>
<dbReference type="InterPro" id="IPR005495">
    <property type="entry name" value="LptG/LptF_permease"/>
</dbReference>
<feature type="transmembrane region" description="Helical" evidence="6">
    <location>
        <begin position="12"/>
        <end position="29"/>
    </location>
</feature>
<dbReference type="AlphaFoldDB" id="A0A6N6JD23"/>
<comment type="subcellular location">
    <subcellularLocation>
        <location evidence="1">Cell membrane</location>
        <topology evidence="1">Multi-pass membrane protein</topology>
    </subcellularLocation>
</comment>
<organism evidence="7 8">
    <name type="scientific">Litoreibacter roseus</name>
    <dbReference type="NCBI Taxonomy" id="2601869"/>
    <lineage>
        <taxon>Bacteria</taxon>
        <taxon>Pseudomonadati</taxon>
        <taxon>Pseudomonadota</taxon>
        <taxon>Alphaproteobacteria</taxon>
        <taxon>Rhodobacterales</taxon>
        <taxon>Roseobacteraceae</taxon>
        <taxon>Litoreibacter</taxon>
    </lineage>
</organism>
<evidence type="ECO:0000313" key="8">
    <source>
        <dbReference type="Proteomes" id="UP000436822"/>
    </source>
</evidence>
<feature type="transmembrane region" description="Helical" evidence="6">
    <location>
        <begin position="280"/>
        <end position="300"/>
    </location>
</feature>
<feature type="transmembrane region" description="Helical" evidence="6">
    <location>
        <begin position="307"/>
        <end position="325"/>
    </location>
</feature>
<evidence type="ECO:0000256" key="5">
    <source>
        <dbReference type="ARBA" id="ARBA00023136"/>
    </source>
</evidence>